<evidence type="ECO:0000313" key="4">
    <source>
        <dbReference type="Proteomes" id="UP000315534"/>
    </source>
</evidence>
<dbReference type="FunFam" id="3.30.70.270:FF:000001">
    <property type="entry name" value="Diguanylate cyclase domain protein"/>
    <property type="match status" value="1"/>
</dbReference>
<dbReference type="InterPro" id="IPR029016">
    <property type="entry name" value="GAF-like_dom_sf"/>
</dbReference>
<organism evidence="3 4">
    <name type="scientific">candidate division TA06 bacterium</name>
    <dbReference type="NCBI Taxonomy" id="2250710"/>
    <lineage>
        <taxon>Bacteria</taxon>
        <taxon>Bacteria division TA06</taxon>
    </lineage>
</organism>
<dbReference type="AlphaFoldDB" id="A0A523XJ79"/>
<accession>A0A523XJ79</accession>
<dbReference type="InterPro" id="IPR043128">
    <property type="entry name" value="Rev_trsase/Diguanyl_cyclase"/>
</dbReference>
<dbReference type="Pfam" id="PF00990">
    <property type="entry name" value="GGDEF"/>
    <property type="match status" value="1"/>
</dbReference>
<feature type="transmembrane region" description="Helical" evidence="1">
    <location>
        <begin position="107"/>
        <end position="127"/>
    </location>
</feature>
<name>A0A523XJ79_UNCT6</name>
<dbReference type="EMBL" id="SOIP01000432">
    <property type="protein sequence ID" value="TET79255.1"/>
    <property type="molecule type" value="Genomic_DNA"/>
</dbReference>
<keyword evidence="1" id="KW-1133">Transmembrane helix</keyword>
<dbReference type="Gene3D" id="3.30.70.270">
    <property type="match status" value="1"/>
</dbReference>
<feature type="transmembrane region" description="Helical" evidence="1">
    <location>
        <begin position="39"/>
        <end position="56"/>
    </location>
</feature>
<keyword evidence="1" id="KW-0812">Transmembrane</keyword>
<dbReference type="PANTHER" id="PTHR45138:SF9">
    <property type="entry name" value="DIGUANYLATE CYCLASE DGCM-RELATED"/>
    <property type="match status" value="1"/>
</dbReference>
<dbReference type="SMART" id="SM00065">
    <property type="entry name" value="GAF"/>
    <property type="match status" value="1"/>
</dbReference>
<keyword evidence="1" id="KW-0472">Membrane</keyword>
<dbReference type="SUPFAM" id="SSF55781">
    <property type="entry name" value="GAF domain-like"/>
    <property type="match status" value="1"/>
</dbReference>
<dbReference type="InterPro" id="IPR029787">
    <property type="entry name" value="Nucleotide_cyclase"/>
</dbReference>
<protein>
    <submittedName>
        <fullName evidence="3">GGDEF domain-containing protein</fullName>
    </submittedName>
</protein>
<dbReference type="CDD" id="cd01949">
    <property type="entry name" value="GGDEF"/>
    <property type="match status" value="1"/>
</dbReference>
<dbReference type="InterPro" id="IPR050469">
    <property type="entry name" value="Diguanylate_Cyclase"/>
</dbReference>
<evidence type="ECO:0000256" key="1">
    <source>
        <dbReference type="SAM" id="Phobius"/>
    </source>
</evidence>
<proteinExistence type="predicted"/>
<feature type="transmembrane region" description="Helical" evidence="1">
    <location>
        <begin position="139"/>
        <end position="157"/>
    </location>
</feature>
<dbReference type="GO" id="GO:0043709">
    <property type="term" value="P:cell adhesion involved in single-species biofilm formation"/>
    <property type="evidence" value="ECO:0007669"/>
    <property type="project" value="TreeGrafter"/>
</dbReference>
<comment type="caution">
    <text evidence="3">The sequence shown here is derived from an EMBL/GenBank/DDBJ whole genome shotgun (WGS) entry which is preliminary data.</text>
</comment>
<evidence type="ECO:0000259" key="2">
    <source>
        <dbReference type="PROSITE" id="PS50887"/>
    </source>
</evidence>
<dbReference type="Proteomes" id="UP000315534">
    <property type="component" value="Unassembled WGS sequence"/>
</dbReference>
<gene>
    <name evidence="3" type="ORF">E3J38_07435</name>
</gene>
<dbReference type="InterPro" id="IPR003018">
    <property type="entry name" value="GAF"/>
</dbReference>
<dbReference type="SMART" id="SM00267">
    <property type="entry name" value="GGDEF"/>
    <property type="match status" value="1"/>
</dbReference>
<dbReference type="Pfam" id="PF13492">
    <property type="entry name" value="GAF_3"/>
    <property type="match status" value="1"/>
</dbReference>
<sequence length="513" mass="56590">MAIAADKLVALLRPILLLAALAAVKLGAGKFHPIIEADVNVLVSVGVLYTLITAYLQFKGCSIGTGRFCLAIDFAFISLIVLRTGGLESNFALLYLLPIVQSSFVHGFRDTATIAGVVWLVLISLAISQGPNTKVVTPLYWKALIYGAFAGVLWLSVKRFEHRPRSHERQVKELTALVHLTSALESSLDIDETSEASLDIILPIFDAQIGAITILGAGNNLVTRASRGLSKTNWSAVRKLTRETIGTKQGRVVEKQLARDDIDEPSSSDASSLLFAPLLVRESIVGVLLVGKQYPHQWDHSETALLKIIADRLAAYIDSVTLYDETRRLAITDELTGAHNHGYFRKRVEEEIKRADRYNRPLSLVMIDVDQFKEYNDIQGHQMGDEVLKGIANTLKRWTRLIDVVSRYGEDEFAVILPETDEEGSMTVARRLKKRIEDTYFPFESSQPSGCITVSMGIATFPENAVSAKELIKNAIDALDNAKLKGNTLCSAASQLVGVEDLVNQLVTKWKRT</sequence>
<feature type="domain" description="GGDEF" evidence="2">
    <location>
        <begin position="360"/>
        <end position="495"/>
    </location>
</feature>
<evidence type="ECO:0000313" key="3">
    <source>
        <dbReference type="EMBL" id="TET79255.1"/>
    </source>
</evidence>
<dbReference type="Gene3D" id="3.30.450.40">
    <property type="match status" value="1"/>
</dbReference>
<dbReference type="GO" id="GO:0005886">
    <property type="term" value="C:plasma membrane"/>
    <property type="evidence" value="ECO:0007669"/>
    <property type="project" value="TreeGrafter"/>
</dbReference>
<feature type="transmembrane region" description="Helical" evidence="1">
    <location>
        <begin position="68"/>
        <end position="87"/>
    </location>
</feature>
<reference evidence="3 4" key="1">
    <citation type="submission" date="2019-03" db="EMBL/GenBank/DDBJ databases">
        <title>Metabolic potential of uncultured bacteria and archaea associated with petroleum seepage in deep-sea sediments.</title>
        <authorList>
            <person name="Dong X."/>
            <person name="Hubert C."/>
        </authorList>
    </citation>
    <scope>NUCLEOTIDE SEQUENCE [LARGE SCALE GENOMIC DNA]</scope>
    <source>
        <strain evidence="3">E29_bin36</strain>
    </source>
</reference>
<dbReference type="SUPFAM" id="SSF55073">
    <property type="entry name" value="Nucleotide cyclase"/>
    <property type="match status" value="1"/>
</dbReference>
<dbReference type="InterPro" id="IPR000160">
    <property type="entry name" value="GGDEF_dom"/>
</dbReference>
<dbReference type="PANTHER" id="PTHR45138">
    <property type="entry name" value="REGULATORY COMPONENTS OF SENSORY TRANSDUCTION SYSTEM"/>
    <property type="match status" value="1"/>
</dbReference>
<dbReference type="NCBIfam" id="TIGR00254">
    <property type="entry name" value="GGDEF"/>
    <property type="match status" value="1"/>
</dbReference>
<dbReference type="PROSITE" id="PS50887">
    <property type="entry name" value="GGDEF"/>
    <property type="match status" value="1"/>
</dbReference>
<dbReference type="GO" id="GO:0052621">
    <property type="term" value="F:diguanylate cyclase activity"/>
    <property type="evidence" value="ECO:0007669"/>
    <property type="project" value="TreeGrafter"/>
</dbReference>
<dbReference type="GO" id="GO:1902201">
    <property type="term" value="P:negative regulation of bacterial-type flagellum-dependent cell motility"/>
    <property type="evidence" value="ECO:0007669"/>
    <property type="project" value="TreeGrafter"/>
</dbReference>